<proteinExistence type="predicted"/>
<dbReference type="EMBL" id="LUFC02000054">
    <property type="protein sequence ID" value="KAF4502836.1"/>
    <property type="molecule type" value="Genomic_DNA"/>
</dbReference>
<name>A0A9P5EBK4_9HYPO</name>
<gene>
    <name evidence="1" type="ORF">FAGAP_946</name>
</gene>
<reference evidence="1" key="1">
    <citation type="submission" date="2020-01" db="EMBL/GenBank/DDBJ databases">
        <title>Identification and distribution of gene clusters putatively required for synthesis of sphingolipid metabolism inhibitors in phylogenetically diverse species of the filamentous fungus Fusarium.</title>
        <authorList>
            <person name="Kim H.-S."/>
            <person name="Busman M."/>
            <person name="Brown D.W."/>
            <person name="Divon H."/>
            <person name="Uhlig S."/>
            <person name="Proctor R.H."/>
        </authorList>
    </citation>
    <scope>NUCLEOTIDE SEQUENCE</scope>
    <source>
        <strain evidence="1">NRRL 31653</strain>
    </source>
</reference>
<dbReference type="OrthoDB" id="10268516at2759"/>
<dbReference type="Proteomes" id="UP000737391">
    <property type="component" value="Unassembled WGS sequence"/>
</dbReference>
<evidence type="ECO:0000313" key="1">
    <source>
        <dbReference type="EMBL" id="KAF4502836.1"/>
    </source>
</evidence>
<dbReference type="AlphaFoldDB" id="A0A9P5EBK4"/>
<sequence>MTTPQSPPQSRYEDSNLRIFNPDDERSVVAKETLNEFEETVKICKEPTDEEWTLYENEKGPGCNRDEFRVLRKEIPLYKYRHSDVAALYQAIGHEGLKPVSMNPTRIPTPPRNHGTALRARLAVYISAGPGP</sequence>
<accession>A0A9P5EBK4</accession>
<organism evidence="1 2">
    <name type="scientific">Fusarium agapanthi</name>
    <dbReference type="NCBI Taxonomy" id="1803897"/>
    <lineage>
        <taxon>Eukaryota</taxon>
        <taxon>Fungi</taxon>
        <taxon>Dikarya</taxon>
        <taxon>Ascomycota</taxon>
        <taxon>Pezizomycotina</taxon>
        <taxon>Sordariomycetes</taxon>
        <taxon>Hypocreomycetidae</taxon>
        <taxon>Hypocreales</taxon>
        <taxon>Nectriaceae</taxon>
        <taxon>Fusarium</taxon>
        <taxon>Fusarium fujikuroi species complex</taxon>
    </lineage>
</organism>
<comment type="caution">
    <text evidence="1">The sequence shown here is derived from an EMBL/GenBank/DDBJ whole genome shotgun (WGS) entry which is preliminary data.</text>
</comment>
<keyword evidence="2" id="KW-1185">Reference proteome</keyword>
<protein>
    <submittedName>
        <fullName evidence="1">Uncharacterized protein</fullName>
    </submittedName>
</protein>
<evidence type="ECO:0000313" key="2">
    <source>
        <dbReference type="Proteomes" id="UP000737391"/>
    </source>
</evidence>